<dbReference type="GO" id="GO:0016758">
    <property type="term" value="F:hexosyltransferase activity"/>
    <property type="evidence" value="ECO:0007669"/>
    <property type="project" value="InterPro"/>
</dbReference>
<keyword evidence="5" id="KW-0812">Transmembrane</keyword>
<keyword evidence="3 11" id="KW-0328">Glycosyltransferase</keyword>
<sequence length="325" mass="37502">MKLSSSKNDLSPFDNIKEHFIKRKKKIKDLSGTNLLNTTLGLHVFESSANNNFVADLTLAVSPKIISQVNNSNVSYKLCRDSGKNLQLFVAVISAPSHERARLAVRQTWGHFAARRDISIAFIVGSSTNAVYNRKLKREEYMYQDIIRGKFLDSYRDSTAKAISMLKWINTYCFKATFVLKVNDNIFINIPRLLTFISTRNPEQRAIYGRLAIKFRRQRYERILEYKPTVFPDFVIGPTYLFPTGISKDLYFAAINHAYVKSDDVFLTGIVANDLQIERIHVPEFFNRYLVLTSCNIERIVSVRVVNESAQFDLWTKLFKDHTKC</sequence>
<evidence type="ECO:0000313" key="12">
    <source>
        <dbReference type="EMBL" id="KAF2902559.1"/>
    </source>
</evidence>
<keyword evidence="7" id="KW-1133">Transmembrane helix</keyword>
<keyword evidence="9" id="KW-0472">Membrane</keyword>
<evidence type="ECO:0000256" key="4">
    <source>
        <dbReference type="ARBA" id="ARBA00022679"/>
    </source>
</evidence>
<dbReference type="EC" id="2.4.1.-" evidence="11"/>
<evidence type="ECO:0000256" key="5">
    <source>
        <dbReference type="ARBA" id="ARBA00022692"/>
    </source>
</evidence>
<comment type="similarity">
    <text evidence="2 11">Belongs to the glycosyltransferase 31 family.</text>
</comment>
<dbReference type="FunFam" id="3.90.550.50:FF:000001">
    <property type="entry name" value="Hexosyltransferase"/>
    <property type="match status" value="1"/>
</dbReference>
<evidence type="ECO:0000256" key="10">
    <source>
        <dbReference type="ARBA" id="ARBA00023180"/>
    </source>
</evidence>
<comment type="subcellular location">
    <subcellularLocation>
        <location evidence="1 11">Golgi apparatus membrane</location>
        <topology evidence="1 11">Single-pass type II membrane protein</topology>
    </subcellularLocation>
</comment>
<organism evidence="12 13">
    <name type="scientific">Ignelater luminosus</name>
    <name type="common">Cucubano</name>
    <name type="synonym">Pyrophorus luminosus</name>
    <dbReference type="NCBI Taxonomy" id="2038154"/>
    <lineage>
        <taxon>Eukaryota</taxon>
        <taxon>Metazoa</taxon>
        <taxon>Ecdysozoa</taxon>
        <taxon>Arthropoda</taxon>
        <taxon>Hexapoda</taxon>
        <taxon>Insecta</taxon>
        <taxon>Pterygota</taxon>
        <taxon>Neoptera</taxon>
        <taxon>Endopterygota</taxon>
        <taxon>Coleoptera</taxon>
        <taxon>Polyphaga</taxon>
        <taxon>Elateriformia</taxon>
        <taxon>Elateroidea</taxon>
        <taxon>Elateridae</taxon>
        <taxon>Agrypninae</taxon>
        <taxon>Pyrophorini</taxon>
        <taxon>Ignelater</taxon>
    </lineage>
</organism>
<dbReference type="Gene3D" id="3.90.550.50">
    <property type="match status" value="1"/>
</dbReference>
<keyword evidence="6" id="KW-0735">Signal-anchor</keyword>
<evidence type="ECO:0000256" key="2">
    <source>
        <dbReference type="ARBA" id="ARBA00008661"/>
    </source>
</evidence>
<accession>A0A8K0DB73</accession>
<evidence type="ECO:0000256" key="11">
    <source>
        <dbReference type="RuleBase" id="RU363063"/>
    </source>
</evidence>
<evidence type="ECO:0000256" key="9">
    <source>
        <dbReference type="ARBA" id="ARBA00023136"/>
    </source>
</evidence>
<evidence type="ECO:0000256" key="7">
    <source>
        <dbReference type="ARBA" id="ARBA00022989"/>
    </source>
</evidence>
<dbReference type="EMBL" id="VTPC01001259">
    <property type="protein sequence ID" value="KAF2902559.1"/>
    <property type="molecule type" value="Genomic_DNA"/>
</dbReference>
<protein>
    <recommendedName>
        <fullName evidence="11">Hexosyltransferase</fullName>
        <ecNumber evidence="11">2.4.1.-</ecNumber>
    </recommendedName>
</protein>
<keyword evidence="13" id="KW-1185">Reference proteome</keyword>
<evidence type="ECO:0000313" key="13">
    <source>
        <dbReference type="Proteomes" id="UP000801492"/>
    </source>
</evidence>
<dbReference type="PANTHER" id="PTHR11214:SF379">
    <property type="entry name" value="HEXOSYLTRANSFERASE-RELATED"/>
    <property type="match status" value="1"/>
</dbReference>
<dbReference type="Proteomes" id="UP000801492">
    <property type="component" value="Unassembled WGS sequence"/>
</dbReference>
<proteinExistence type="inferred from homology"/>
<reference evidence="12" key="1">
    <citation type="submission" date="2019-08" db="EMBL/GenBank/DDBJ databases">
        <title>The genome of the North American firefly Photinus pyralis.</title>
        <authorList>
            <consortium name="Photinus pyralis genome working group"/>
            <person name="Fallon T.R."/>
            <person name="Sander Lower S.E."/>
            <person name="Weng J.-K."/>
        </authorList>
    </citation>
    <scope>NUCLEOTIDE SEQUENCE</scope>
    <source>
        <strain evidence="12">TRF0915ILg1</strain>
        <tissue evidence="12">Whole body</tissue>
    </source>
</reference>
<dbReference type="AlphaFoldDB" id="A0A8K0DB73"/>
<dbReference type="GO" id="GO:0000139">
    <property type="term" value="C:Golgi membrane"/>
    <property type="evidence" value="ECO:0007669"/>
    <property type="project" value="UniProtKB-SubCell"/>
</dbReference>
<gene>
    <name evidence="12" type="ORF">ILUMI_03627</name>
</gene>
<evidence type="ECO:0000256" key="3">
    <source>
        <dbReference type="ARBA" id="ARBA00022676"/>
    </source>
</evidence>
<dbReference type="Pfam" id="PF01762">
    <property type="entry name" value="Galactosyl_T"/>
    <property type="match status" value="1"/>
</dbReference>
<evidence type="ECO:0000256" key="8">
    <source>
        <dbReference type="ARBA" id="ARBA00023034"/>
    </source>
</evidence>
<dbReference type="OrthoDB" id="5512589at2759"/>
<name>A0A8K0DB73_IGNLU</name>
<evidence type="ECO:0000256" key="1">
    <source>
        <dbReference type="ARBA" id="ARBA00004323"/>
    </source>
</evidence>
<keyword evidence="10" id="KW-0325">Glycoprotein</keyword>
<comment type="caution">
    <text evidence="12">The sequence shown here is derived from an EMBL/GenBank/DDBJ whole genome shotgun (WGS) entry which is preliminary data.</text>
</comment>
<evidence type="ECO:0000256" key="6">
    <source>
        <dbReference type="ARBA" id="ARBA00022968"/>
    </source>
</evidence>
<keyword evidence="8 11" id="KW-0333">Golgi apparatus</keyword>
<dbReference type="InterPro" id="IPR002659">
    <property type="entry name" value="Glyco_trans_31"/>
</dbReference>
<dbReference type="GO" id="GO:0006493">
    <property type="term" value="P:protein O-linked glycosylation"/>
    <property type="evidence" value="ECO:0007669"/>
    <property type="project" value="TreeGrafter"/>
</dbReference>
<keyword evidence="4" id="KW-0808">Transferase</keyword>
<dbReference type="PANTHER" id="PTHR11214">
    <property type="entry name" value="BETA-1,3-N-ACETYLGLUCOSAMINYLTRANSFERASE"/>
    <property type="match status" value="1"/>
</dbReference>